<keyword evidence="8" id="KW-0547">Nucleotide-binding</keyword>
<dbReference type="InterPro" id="IPR029151">
    <property type="entry name" value="Sensor-like_sf"/>
</dbReference>
<dbReference type="RefSeq" id="WP_144091825.1">
    <property type="nucleotide sequence ID" value="NZ_CAMLBV010000002.1"/>
</dbReference>
<keyword evidence="7 14" id="KW-0812">Transmembrane</keyword>
<keyword evidence="13 14" id="KW-0472">Membrane</keyword>
<gene>
    <name evidence="16" type="primary">dcuS</name>
    <name evidence="16" type="ORF">FPQ15_06105</name>
</gene>
<dbReference type="EMBL" id="VMHM01000007">
    <property type="protein sequence ID" value="TSK03236.1"/>
    <property type="molecule type" value="Genomic_DNA"/>
</dbReference>
<dbReference type="GO" id="GO:0000155">
    <property type="term" value="F:phosphorelay sensor kinase activity"/>
    <property type="evidence" value="ECO:0007669"/>
    <property type="project" value="InterPro"/>
</dbReference>
<evidence type="ECO:0000256" key="6">
    <source>
        <dbReference type="ARBA" id="ARBA00022679"/>
    </source>
</evidence>
<sequence>MKYLFNRLTLKVKLISLICLVFILSVIAQNIYIIHVVNDEYLTHSHQQVENIANIISTSNDFIDKIQNPIPQNLDFIQTNTEQVRKLTQVDFVVIFNMQGVRYSHPDKNKIGRFVVGGDEQRALKGESYTSIAKGTLGDSVRAFSPIFNEHHQQIGGVLVGQTLKKIDHLAARTSQPIWLSLVASLVIAIILASLLSRNIKKILYGLEPLEIAQLFEERNAIIRTVKEGIVVVNRQGFITQINNEARRILRISNSKEDIIGQQIDDIIPNTRLYEVMMTGVAQYDCEQNINGVVILTNRTPLFVKESLVGAIASFRDMTEVRQLAENLTGVNRYADALRSQSHEFNNKLHVIYGLAFNNNKQELIDYLEEIIGNKQAESNVISQTIKDPIIAGFLNSKFSRARELGVCLSLNVDGELKLIPNTSVTHSLITILGNLIDNGLDAVQFLDEKQINVNLVISNNTFQIEIIDNGNGISEEDTQYIFQKGYSTKGDNRGIGLYLVLASIDELNGHIQLCDVDNKKGACFKVLLPLKEIYREKEIHDRSFNS</sequence>
<dbReference type="Gene3D" id="1.10.287.130">
    <property type="match status" value="1"/>
</dbReference>
<keyword evidence="11 14" id="KW-1133">Transmembrane helix</keyword>
<comment type="subcellular location">
    <subcellularLocation>
        <location evidence="2">Cell membrane</location>
        <topology evidence="2">Multi-pass membrane protein</topology>
    </subcellularLocation>
</comment>
<keyword evidence="10" id="KW-0067">ATP-binding</keyword>
<dbReference type="Gene3D" id="3.30.565.10">
    <property type="entry name" value="Histidine kinase-like ATPase, C-terminal domain"/>
    <property type="match status" value="1"/>
</dbReference>
<evidence type="ECO:0000256" key="13">
    <source>
        <dbReference type="ARBA" id="ARBA00023136"/>
    </source>
</evidence>
<proteinExistence type="predicted"/>
<evidence type="ECO:0000256" key="14">
    <source>
        <dbReference type="SAM" id="Phobius"/>
    </source>
</evidence>
<keyword evidence="9 16" id="KW-0418">Kinase</keyword>
<dbReference type="InterPro" id="IPR035965">
    <property type="entry name" value="PAS-like_dom_sf"/>
</dbReference>
<dbReference type="Pfam" id="PF17203">
    <property type="entry name" value="sCache_3_2"/>
    <property type="match status" value="1"/>
</dbReference>
<evidence type="ECO:0000256" key="9">
    <source>
        <dbReference type="ARBA" id="ARBA00022777"/>
    </source>
</evidence>
<comment type="caution">
    <text evidence="16">The sequence shown here is derived from an EMBL/GenBank/DDBJ whole genome shotgun (WGS) entry which is preliminary data.</text>
</comment>
<keyword evidence="4" id="KW-1003">Cell membrane</keyword>
<dbReference type="SMART" id="SM00387">
    <property type="entry name" value="HATPase_c"/>
    <property type="match status" value="1"/>
</dbReference>
<feature type="domain" description="Histidine kinase" evidence="15">
    <location>
        <begin position="340"/>
        <end position="533"/>
    </location>
</feature>
<dbReference type="InterPro" id="IPR005467">
    <property type="entry name" value="His_kinase_dom"/>
</dbReference>
<reference evidence="16 17" key="1">
    <citation type="submission" date="2019-07" db="EMBL/GenBank/DDBJ databases">
        <title>Gilliamella genomes.</title>
        <authorList>
            <person name="Zheng H."/>
        </authorList>
    </citation>
    <scope>NUCLEOTIDE SEQUENCE [LARGE SCALE GENOMIC DNA]</scope>
    <source>
        <strain evidence="16 17">W8127</strain>
    </source>
</reference>
<dbReference type="Gene3D" id="3.30.450.20">
    <property type="entry name" value="PAS domain"/>
    <property type="match status" value="2"/>
</dbReference>
<evidence type="ECO:0000256" key="7">
    <source>
        <dbReference type="ARBA" id="ARBA00022692"/>
    </source>
</evidence>
<organism evidence="16 17">
    <name type="scientific">Gilliamella apicola</name>
    <dbReference type="NCBI Taxonomy" id="1196095"/>
    <lineage>
        <taxon>Bacteria</taxon>
        <taxon>Pseudomonadati</taxon>
        <taxon>Pseudomonadota</taxon>
        <taxon>Gammaproteobacteria</taxon>
        <taxon>Orbales</taxon>
        <taxon>Orbaceae</taxon>
        <taxon>Gilliamella</taxon>
    </lineage>
</organism>
<evidence type="ECO:0000256" key="3">
    <source>
        <dbReference type="ARBA" id="ARBA00012438"/>
    </source>
</evidence>
<keyword evidence="5" id="KW-0597">Phosphoprotein</keyword>
<dbReference type="FunFam" id="3.30.450.20:FF:000018">
    <property type="entry name" value="Sensor histidine kinase DcuS"/>
    <property type="match status" value="1"/>
</dbReference>
<dbReference type="SUPFAM" id="SSF55785">
    <property type="entry name" value="PYP-like sensor domain (PAS domain)"/>
    <property type="match status" value="1"/>
</dbReference>
<dbReference type="GO" id="GO:0005524">
    <property type="term" value="F:ATP binding"/>
    <property type="evidence" value="ECO:0007669"/>
    <property type="project" value="UniProtKB-KW"/>
</dbReference>
<dbReference type="PRINTS" id="PR00344">
    <property type="entry name" value="BCTRLSENSOR"/>
</dbReference>
<accession>A0A556SQ24</accession>
<dbReference type="GO" id="GO:0006355">
    <property type="term" value="P:regulation of DNA-templated transcription"/>
    <property type="evidence" value="ECO:0007669"/>
    <property type="project" value="InterPro"/>
</dbReference>
<dbReference type="SUPFAM" id="SSF103190">
    <property type="entry name" value="Sensory domain-like"/>
    <property type="match status" value="1"/>
</dbReference>
<keyword evidence="12" id="KW-0902">Two-component regulatory system</keyword>
<dbReference type="InterPro" id="IPR036890">
    <property type="entry name" value="HATPase_C_sf"/>
</dbReference>
<evidence type="ECO:0000313" key="17">
    <source>
        <dbReference type="Proteomes" id="UP000319483"/>
    </source>
</evidence>
<dbReference type="InterPro" id="IPR013767">
    <property type="entry name" value="PAS_fold"/>
</dbReference>
<evidence type="ECO:0000256" key="10">
    <source>
        <dbReference type="ARBA" id="ARBA00022840"/>
    </source>
</evidence>
<evidence type="ECO:0000256" key="1">
    <source>
        <dbReference type="ARBA" id="ARBA00000085"/>
    </source>
</evidence>
<evidence type="ECO:0000259" key="15">
    <source>
        <dbReference type="PROSITE" id="PS50109"/>
    </source>
</evidence>
<dbReference type="InterPro" id="IPR033463">
    <property type="entry name" value="sCache_3"/>
</dbReference>
<dbReference type="SUPFAM" id="SSF55890">
    <property type="entry name" value="Sporulation response regulatory protein Spo0B"/>
    <property type="match status" value="1"/>
</dbReference>
<protein>
    <recommendedName>
        <fullName evidence="3">histidine kinase</fullName>
        <ecNumber evidence="3">2.7.13.3</ecNumber>
    </recommendedName>
</protein>
<evidence type="ECO:0000256" key="4">
    <source>
        <dbReference type="ARBA" id="ARBA00022475"/>
    </source>
</evidence>
<dbReference type="GO" id="GO:0005886">
    <property type="term" value="C:plasma membrane"/>
    <property type="evidence" value="ECO:0007669"/>
    <property type="project" value="UniProtKB-SubCell"/>
</dbReference>
<dbReference type="PANTHER" id="PTHR43547">
    <property type="entry name" value="TWO-COMPONENT HISTIDINE KINASE"/>
    <property type="match status" value="1"/>
</dbReference>
<dbReference type="InterPro" id="IPR003594">
    <property type="entry name" value="HATPase_dom"/>
</dbReference>
<evidence type="ECO:0000256" key="5">
    <source>
        <dbReference type="ARBA" id="ARBA00022553"/>
    </source>
</evidence>
<evidence type="ECO:0000256" key="11">
    <source>
        <dbReference type="ARBA" id="ARBA00022989"/>
    </source>
</evidence>
<keyword evidence="6 16" id="KW-0808">Transferase</keyword>
<dbReference type="PROSITE" id="PS50109">
    <property type="entry name" value="HIS_KIN"/>
    <property type="match status" value="1"/>
</dbReference>
<dbReference type="InterPro" id="IPR016120">
    <property type="entry name" value="Sig_transdc_His_kin_SpoOB"/>
</dbReference>
<evidence type="ECO:0000256" key="8">
    <source>
        <dbReference type="ARBA" id="ARBA00022741"/>
    </source>
</evidence>
<dbReference type="PANTHER" id="PTHR43547:SF10">
    <property type="entry name" value="SENSOR HISTIDINE KINASE DCUS"/>
    <property type="match status" value="1"/>
</dbReference>
<dbReference type="InterPro" id="IPR004358">
    <property type="entry name" value="Sig_transdc_His_kin-like_C"/>
</dbReference>
<evidence type="ECO:0000256" key="12">
    <source>
        <dbReference type="ARBA" id="ARBA00023012"/>
    </source>
</evidence>
<dbReference type="Proteomes" id="UP000319483">
    <property type="component" value="Unassembled WGS sequence"/>
</dbReference>
<dbReference type="EC" id="2.7.13.3" evidence="3"/>
<dbReference type="Pfam" id="PF00989">
    <property type="entry name" value="PAS"/>
    <property type="match status" value="1"/>
</dbReference>
<dbReference type="SUPFAM" id="SSF55874">
    <property type="entry name" value="ATPase domain of HSP90 chaperone/DNA topoisomerase II/histidine kinase"/>
    <property type="match status" value="1"/>
</dbReference>
<comment type="catalytic activity">
    <reaction evidence="1">
        <text>ATP + protein L-histidine = ADP + protein N-phospho-L-histidine.</text>
        <dbReference type="EC" id="2.7.13.3"/>
    </reaction>
</comment>
<dbReference type="AlphaFoldDB" id="A0A556SQ24"/>
<dbReference type="NCBIfam" id="NF008298">
    <property type="entry name" value="PRK11086.1"/>
    <property type="match status" value="1"/>
</dbReference>
<feature type="transmembrane region" description="Helical" evidence="14">
    <location>
        <begin position="178"/>
        <end position="196"/>
    </location>
</feature>
<evidence type="ECO:0000313" key="16">
    <source>
        <dbReference type="EMBL" id="TSK03236.1"/>
    </source>
</evidence>
<name>A0A556SQ24_9GAMM</name>
<evidence type="ECO:0000256" key="2">
    <source>
        <dbReference type="ARBA" id="ARBA00004651"/>
    </source>
</evidence>
<dbReference type="Pfam" id="PF02518">
    <property type="entry name" value="HATPase_c"/>
    <property type="match status" value="1"/>
</dbReference>